<protein>
    <submittedName>
        <fullName evidence="3">Universal stress protein</fullName>
    </submittedName>
</protein>
<evidence type="ECO:0000256" key="1">
    <source>
        <dbReference type="ARBA" id="ARBA00008791"/>
    </source>
</evidence>
<dbReference type="PRINTS" id="PR01438">
    <property type="entry name" value="UNVRSLSTRESS"/>
</dbReference>
<dbReference type="Proteomes" id="UP000066529">
    <property type="component" value="Chromosome"/>
</dbReference>
<reference evidence="3 4" key="1">
    <citation type="submission" date="2014-07" db="EMBL/GenBank/DDBJ databases">
        <title>Methanogenic archaea and the global carbon cycle.</title>
        <authorList>
            <person name="Henriksen J.R."/>
            <person name="Luke J."/>
            <person name="Reinhart S."/>
            <person name="Benedict M.N."/>
            <person name="Youngblut N.D."/>
            <person name="Metcalf M.E."/>
            <person name="Whitaker R.J."/>
            <person name="Metcalf W.W."/>
        </authorList>
    </citation>
    <scope>NUCLEOTIDE SEQUENCE [LARGE SCALE GENOMIC DNA]</scope>
    <source>
        <strain evidence="4">ATCC 43570 / DSM 1825 / OCM 12 / VKM B-1830 / TM-1</strain>
    </source>
</reference>
<gene>
    <name evidence="3" type="ORF">MSTHT_2011</name>
</gene>
<feature type="domain" description="UspA" evidence="2">
    <location>
        <begin position="6"/>
        <end position="145"/>
    </location>
</feature>
<dbReference type="Gene3D" id="3.40.50.620">
    <property type="entry name" value="HUPs"/>
    <property type="match status" value="1"/>
</dbReference>
<dbReference type="SUPFAM" id="SSF52402">
    <property type="entry name" value="Adenine nucleotide alpha hydrolases-like"/>
    <property type="match status" value="1"/>
</dbReference>
<dbReference type="AlphaFoldDB" id="A0A0E3H9A6"/>
<accession>A0A0E3H9A6</accession>
<dbReference type="PATRIC" id="fig|523844.20.peg.2484"/>
<dbReference type="EMBL" id="CP009501">
    <property type="protein sequence ID" value="AKB13769.1"/>
    <property type="molecule type" value="Genomic_DNA"/>
</dbReference>
<dbReference type="InterPro" id="IPR006016">
    <property type="entry name" value="UspA"/>
</dbReference>
<comment type="similarity">
    <text evidence="1">Belongs to the universal stress protein A family.</text>
</comment>
<dbReference type="InterPro" id="IPR006015">
    <property type="entry name" value="Universal_stress_UspA"/>
</dbReference>
<name>A0A0E3H9A6_METTT</name>
<dbReference type="GeneID" id="41602606"/>
<dbReference type="CDD" id="cd00293">
    <property type="entry name" value="USP-like"/>
    <property type="match status" value="1"/>
</dbReference>
<evidence type="ECO:0000259" key="2">
    <source>
        <dbReference type="Pfam" id="PF00582"/>
    </source>
</evidence>
<evidence type="ECO:0000313" key="3">
    <source>
        <dbReference type="EMBL" id="AKB13769.1"/>
    </source>
</evidence>
<dbReference type="Pfam" id="PF00582">
    <property type="entry name" value="Usp"/>
    <property type="match status" value="1"/>
</dbReference>
<dbReference type="KEGG" id="mthr:MSTHT_2011"/>
<dbReference type="InterPro" id="IPR014729">
    <property type="entry name" value="Rossmann-like_a/b/a_fold"/>
</dbReference>
<organism evidence="3 4">
    <name type="scientific">Methanosarcina thermophila (strain ATCC 43570 / DSM 1825 / OCM 12 / VKM B-1830 / TM-1)</name>
    <dbReference type="NCBI Taxonomy" id="523844"/>
    <lineage>
        <taxon>Archaea</taxon>
        <taxon>Methanobacteriati</taxon>
        <taxon>Methanobacteriota</taxon>
        <taxon>Stenosarchaea group</taxon>
        <taxon>Methanomicrobia</taxon>
        <taxon>Methanosarcinales</taxon>
        <taxon>Methanosarcinaceae</taxon>
        <taxon>Methanosarcina</taxon>
    </lineage>
</organism>
<dbReference type="STRING" id="523844.MSTHT_2011"/>
<dbReference type="PANTHER" id="PTHR46268">
    <property type="entry name" value="STRESS RESPONSE PROTEIN NHAX"/>
    <property type="match status" value="1"/>
</dbReference>
<dbReference type="PANTHER" id="PTHR46268:SF6">
    <property type="entry name" value="UNIVERSAL STRESS PROTEIN UP12"/>
    <property type="match status" value="1"/>
</dbReference>
<dbReference type="OrthoDB" id="105697at2157"/>
<proteinExistence type="inferred from homology"/>
<sequence length="154" mass="16490">MNGNLYKNIVIATDGSINTRRAISYGIELAKLSGATVYALYVIDTRSTISETWTIGRDMIYNIMKSDGEKAVSEVKAIGEASVVEVKEVVLDGCPSSEIIKFAESINADLIVMGTLGASGLERFLIGSVAEKVVRGSKIPVLVVRGRSRSETSS</sequence>
<evidence type="ECO:0000313" key="4">
    <source>
        <dbReference type="Proteomes" id="UP000066529"/>
    </source>
</evidence>
<dbReference type="RefSeq" id="WP_048167759.1">
    <property type="nucleotide sequence ID" value="NZ_CP009501.1"/>
</dbReference>
<dbReference type="HOGENOM" id="CLU_049301_11_0_2"/>